<evidence type="ECO:0000313" key="3">
    <source>
        <dbReference type="EMBL" id="MBV4355905.1"/>
    </source>
</evidence>
<dbReference type="Proteomes" id="UP000812270">
    <property type="component" value="Unassembled WGS sequence"/>
</dbReference>
<dbReference type="EMBL" id="JAHSPG010000001">
    <property type="protein sequence ID" value="MBV4355905.1"/>
    <property type="molecule type" value="Genomic_DNA"/>
</dbReference>
<dbReference type="Pfam" id="PF04734">
    <property type="entry name" value="Ceramidase_alk"/>
    <property type="match status" value="1"/>
</dbReference>
<accession>A0A9E2W1B0</accession>
<comment type="caution">
    <text evidence="3">The sequence shown here is derived from an EMBL/GenBank/DDBJ whole genome shotgun (WGS) entry which is preliminary data.</text>
</comment>
<feature type="domain" description="Neutral/alkaline non-lysosomal ceramidase N-terminal" evidence="2">
    <location>
        <begin position="40"/>
        <end position="239"/>
    </location>
</feature>
<gene>
    <name evidence="3" type="ORF">KTO63_02015</name>
</gene>
<organism evidence="3 4">
    <name type="scientific">Pinibacter aurantiacus</name>
    <dbReference type="NCBI Taxonomy" id="2851599"/>
    <lineage>
        <taxon>Bacteria</taxon>
        <taxon>Pseudomonadati</taxon>
        <taxon>Bacteroidota</taxon>
        <taxon>Chitinophagia</taxon>
        <taxon>Chitinophagales</taxon>
        <taxon>Chitinophagaceae</taxon>
        <taxon>Pinibacter</taxon>
    </lineage>
</organism>
<evidence type="ECO:0000313" key="4">
    <source>
        <dbReference type="Proteomes" id="UP000812270"/>
    </source>
</evidence>
<evidence type="ECO:0000259" key="2">
    <source>
        <dbReference type="Pfam" id="PF04734"/>
    </source>
</evidence>
<reference evidence="3" key="1">
    <citation type="submission" date="2021-06" db="EMBL/GenBank/DDBJ databases">
        <authorList>
            <person name="Huq M.A."/>
        </authorList>
    </citation>
    <scope>NUCLEOTIDE SEQUENCE</scope>
    <source>
        <strain evidence="3">MAH-26</strain>
    </source>
</reference>
<keyword evidence="4" id="KW-1185">Reference proteome</keyword>
<feature type="chain" id="PRO_5039645134" evidence="1">
    <location>
        <begin position="23"/>
        <end position="445"/>
    </location>
</feature>
<dbReference type="InterPro" id="IPR031329">
    <property type="entry name" value="NEUT/ALK_ceramidase_N"/>
</dbReference>
<sequence length="445" mass="49175">MQTMKRLIATMLLFCFFIKVHAADNPLMAGTSKINITPKTDEPVHDSLFARCVVLEANGKRVAFVSVDLAIFTSDRIVNACKQQYGITQLMLCSSHTHSEPLLFEKMSPQKKAFAAFYEDQIIKAVGESVKNMFKAKVSAGHKSFPQLGFNRLIEREDGHARESWFSDSEYTSENPERIPFGPVDPEVGVIKIEDEQGQPLAILMNYAMHADIVCFNYAVSADYPGVASRKVEEAFDNKVNCLFIQGAGGNIESLQISSRRKGPNDTFQTDYLPMERTGELLASQVIKLARSLKPSEETGSLLLMTDSLQFTGRFNKQLNIDVHISTIIINKDIVIAACPGELFIQLQLLWKSQMSLAAVKPFLFGYSWSRGKWPGYVADVRSAALGGYGADQGGDLIQVGAGEAIMTRHLENFYKLNGLMRATPGPTGFKAGSQWKVIAVPPAK</sequence>
<evidence type="ECO:0000256" key="1">
    <source>
        <dbReference type="SAM" id="SignalP"/>
    </source>
</evidence>
<proteinExistence type="predicted"/>
<protein>
    <submittedName>
        <fullName evidence="3">Neutral/alkaline non-lysosomal ceramidase N-terminal domain-containing protein</fullName>
    </submittedName>
</protein>
<feature type="signal peptide" evidence="1">
    <location>
        <begin position="1"/>
        <end position="22"/>
    </location>
</feature>
<name>A0A9E2W1B0_9BACT</name>
<dbReference type="RefSeq" id="WP_217789450.1">
    <property type="nucleotide sequence ID" value="NZ_JAHSPG010000001.1"/>
</dbReference>
<keyword evidence="1" id="KW-0732">Signal</keyword>
<dbReference type="AlphaFoldDB" id="A0A9E2W1B0"/>